<sequence length="67" mass="7498">MIDYTVDDYTDDAIEPEVSTHAAIVYCVQQLLLNDTHSLSDEIAPQLTYQEVIQALIAANDLTLPEF</sequence>
<protein>
    <submittedName>
        <fullName evidence="1">Uncharacterized protein</fullName>
    </submittedName>
</protein>
<reference evidence="1" key="2">
    <citation type="submission" date="2015-03" db="EMBL/GenBank/DDBJ databases">
        <authorList>
            <person name="Chow C.-E.T."/>
            <person name="Winget D.M."/>
            <person name="White R.A.III."/>
            <person name="Hallam S.J."/>
            <person name="Suttle C.A."/>
        </authorList>
    </citation>
    <scope>NUCLEOTIDE SEQUENCE</scope>
    <source>
        <strain evidence="1">Anoxic3_8</strain>
    </source>
</reference>
<organism evidence="1">
    <name type="scientific">uncultured marine virus</name>
    <dbReference type="NCBI Taxonomy" id="186617"/>
    <lineage>
        <taxon>Viruses</taxon>
        <taxon>environmental samples</taxon>
    </lineage>
</organism>
<dbReference type="EMBL" id="KR029583">
    <property type="protein sequence ID" value="AKH46420.1"/>
    <property type="molecule type" value="Genomic_DNA"/>
</dbReference>
<evidence type="ECO:0000313" key="1">
    <source>
        <dbReference type="EMBL" id="AKH46420.1"/>
    </source>
</evidence>
<reference evidence="1" key="1">
    <citation type="journal article" date="2015" name="Front. Microbiol.">
        <title>Combining genomic sequencing methods to explore viral diversity and reveal potential virus-host interactions.</title>
        <authorList>
            <person name="Chow C.E."/>
            <person name="Winget D.M."/>
            <person name="White R.A.III."/>
            <person name="Hallam S.J."/>
            <person name="Suttle C.A."/>
        </authorList>
    </citation>
    <scope>NUCLEOTIDE SEQUENCE</scope>
    <source>
        <strain evidence="1">Anoxic3_8</strain>
    </source>
</reference>
<name>A0A0F7L3F0_9VIRU</name>
<accession>A0A0F7L3F0</accession>
<proteinExistence type="predicted"/>